<name>A0A9P5YZP5_9AGAR</name>
<dbReference type="EMBL" id="MU155228">
    <property type="protein sequence ID" value="KAF9478698.1"/>
    <property type="molecule type" value="Genomic_DNA"/>
</dbReference>
<dbReference type="AlphaFoldDB" id="A0A9P5YZP5"/>
<evidence type="ECO:0000256" key="1">
    <source>
        <dbReference type="SAM" id="MobiDB-lite"/>
    </source>
</evidence>
<evidence type="ECO:0000313" key="3">
    <source>
        <dbReference type="Proteomes" id="UP000807469"/>
    </source>
</evidence>
<evidence type="ECO:0008006" key="4">
    <source>
        <dbReference type="Google" id="ProtNLM"/>
    </source>
</evidence>
<proteinExistence type="predicted"/>
<dbReference type="SUPFAM" id="SSF51045">
    <property type="entry name" value="WW domain"/>
    <property type="match status" value="1"/>
</dbReference>
<protein>
    <recommendedName>
        <fullName evidence="4">WW domain-containing protein</fullName>
    </recommendedName>
</protein>
<keyword evidence="3" id="KW-1185">Reference proteome</keyword>
<gene>
    <name evidence="2" type="ORF">BDN70DRAFT_933149</name>
</gene>
<evidence type="ECO:0000313" key="2">
    <source>
        <dbReference type="EMBL" id="KAF9478698.1"/>
    </source>
</evidence>
<dbReference type="InterPro" id="IPR036020">
    <property type="entry name" value="WW_dom_sf"/>
</dbReference>
<feature type="region of interest" description="Disordered" evidence="1">
    <location>
        <begin position="201"/>
        <end position="225"/>
    </location>
</feature>
<dbReference type="Proteomes" id="UP000807469">
    <property type="component" value="Unassembled WGS sequence"/>
</dbReference>
<feature type="region of interest" description="Disordered" evidence="1">
    <location>
        <begin position="124"/>
        <end position="178"/>
    </location>
</feature>
<dbReference type="OrthoDB" id="2367685at2759"/>
<feature type="region of interest" description="Disordered" evidence="1">
    <location>
        <begin position="45"/>
        <end position="97"/>
    </location>
</feature>
<feature type="compositionally biased region" description="Polar residues" evidence="1">
    <location>
        <begin position="330"/>
        <end position="342"/>
    </location>
</feature>
<feature type="region of interest" description="Disordered" evidence="1">
    <location>
        <begin position="247"/>
        <end position="268"/>
    </location>
</feature>
<feature type="region of interest" description="Disordered" evidence="1">
    <location>
        <begin position="324"/>
        <end position="356"/>
    </location>
</feature>
<accession>A0A9P5YZP5</accession>
<comment type="caution">
    <text evidence="2">The sequence shown here is derived from an EMBL/GenBank/DDBJ whole genome shotgun (WGS) entry which is preliminary data.</text>
</comment>
<feature type="compositionally biased region" description="Low complexity" evidence="1">
    <location>
        <begin position="78"/>
        <end position="90"/>
    </location>
</feature>
<feature type="compositionally biased region" description="Basic and acidic residues" evidence="1">
    <location>
        <begin position="47"/>
        <end position="64"/>
    </location>
</feature>
<organism evidence="2 3">
    <name type="scientific">Pholiota conissans</name>
    <dbReference type="NCBI Taxonomy" id="109636"/>
    <lineage>
        <taxon>Eukaryota</taxon>
        <taxon>Fungi</taxon>
        <taxon>Dikarya</taxon>
        <taxon>Basidiomycota</taxon>
        <taxon>Agaricomycotina</taxon>
        <taxon>Agaricomycetes</taxon>
        <taxon>Agaricomycetidae</taxon>
        <taxon>Agaricales</taxon>
        <taxon>Agaricineae</taxon>
        <taxon>Strophariaceae</taxon>
        <taxon>Pholiota</taxon>
    </lineage>
</organism>
<sequence length="455" mass="47932">MSSSIQNPTHRPLPDGWIEHFDSQRNLWYYVDLNSDPPRVVLVHPSELTDKHPSSAPAKVKDNPRNSPSQRPVGPRQSASTSSSSVGHSSQRPRRATVAQQLYASSLSVAPGDPLLATIIAENSSRTSPQHSSGSSTSVSENIVSNSSSSSKAYSSSDTSASSSTRVSPTSPVTSSLSIDAHNPRKFLDYTRLVGTRRVTYSGPQPFIGPRSSGKTLAPGSAGSTSKIGADAFYPGSVRTSPSILTQSASLEPPSSHHHPSTLPAPKSHQMKAALNPNKMPSSSDSSAVCPQLLITAPVNVARSMSASIEAVALTADAPLMGKGSRLDETSLNGPNPPSGSGASVRPLPPTTKLSSNRNNLSLLVETTILQPKPVRPLAGVSLNLQVQVANVASESSAEHSSALQDFPLKRKKTPLLQNPSLNLSKNAKGKTPIRTIYDRLLLSSSPVSENFTSL</sequence>
<reference evidence="2" key="1">
    <citation type="submission" date="2020-11" db="EMBL/GenBank/DDBJ databases">
        <authorList>
            <consortium name="DOE Joint Genome Institute"/>
            <person name="Ahrendt S."/>
            <person name="Riley R."/>
            <person name="Andreopoulos W."/>
            <person name="Labutti K."/>
            <person name="Pangilinan J."/>
            <person name="Ruiz-Duenas F.J."/>
            <person name="Barrasa J.M."/>
            <person name="Sanchez-Garcia M."/>
            <person name="Camarero S."/>
            <person name="Miyauchi S."/>
            <person name="Serrano A."/>
            <person name="Linde D."/>
            <person name="Babiker R."/>
            <person name="Drula E."/>
            <person name="Ayuso-Fernandez I."/>
            <person name="Pacheco R."/>
            <person name="Padilla G."/>
            <person name="Ferreira P."/>
            <person name="Barriuso J."/>
            <person name="Kellner H."/>
            <person name="Castanera R."/>
            <person name="Alfaro M."/>
            <person name="Ramirez L."/>
            <person name="Pisabarro A.G."/>
            <person name="Kuo A."/>
            <person name="Tritt A."/>
            <person name="Lipzen A."/>
            <person name="He G."/>
            <person name="Yan M."/>
            <person name="Ng V."/>
            <person name="Cullen D."/>
            <person name="Martin F."/>
            <person name="Rosso M.-N."/>
            <person name="Henrissat B."/>
            <person name="Hibbett D."/>
            <person name="Martinez A.T."/>
            <person name="Grigoriev I.V."/>
        </authorList>
    </citation>
    <scope>NUCLEOTIDE SEQUENCE</scope>
    <source>
        <strain evidence="2">CIRM-BRFM 674</strain>
    </source>
</reference>